<dbReference type="PANTHER" id="PTHR20861">
    <property type="entry name" value="HOMOSERINE/4-DIPHOSPHOCYTIDYL-2-C-METHYL-D-ERYTHRITOL KINASE"/>
    <property type="match status" value="1"/>
</dbReference>
<dbReference type="Pfam" id="PF08544">
    <property type="entry name" value="GHMP_kinases_C"/>
    <property type="match status" value="1"/>
</dbReference>
<gene>
    <name evidence="5" type="ORF">G6N74_09395</name>
</gene>
<evidence type="ECO:0000256" key="1">
    <source>
        <dbReference type="ARBA" id="ARBA00022679"/>
    </source>
</evidence>
<sequence length="322" mass="33558">MSNSVTIKVPARLHLGFLDLSGEAVRRFGSLGLPLSEPEMVLTLSRAAETVVEGPDSARAAEHLATLSKHLGIRSHHRLSIEQAIPRHAGLGSGTQIAIAVAAALRTLHRLPLETGTDAILLGRGERSGIGIASFESGGLIIDAGKDDSGKQPPVIARLPFPEDWRVLLILDSHQNGIHGSEELEAFRALPPFPTTSAGEICRHVLMGVMPAMIEHNLAAFGTAITAIQSTIGAYFAPAQGGVFTSKRVEVVANRLAEAGAVGIGQSSWGPTGFAFAPSQDAAEAMVRAAAGTAETGMEIKIVRGRNSGAEIAPSELDLVGS</sequence>
<dbReference type="Pfam" id="PF00288">
    <property type="entry name" value="GHMP_kinases_N"/>
    <property type="match status" value="1"/>
</dbReference>
<dbReference type="PANTHER" id="PTHR20861:SF6">
    <property type="entry name" value="BETA-RIBOFURANOSYLPHENOL 5'-PHOSPHATE SYNTHASE"/>
    <property type="match status" value="1"/>
</dbReference>
<dbReference type="NCBIfam" id="TIGR00144">
    <property type="entry name" value="beta_RFAP_syn"/>
    <property type="match status" value="1"/>
</dbReference>
<feature type="domain" description="GHMP kinase C-terminal" evidence="4">
    <location>
        <begin position="210"/>
        <end position="290"/>
    </location>
</feature>
<dbReference type="InterPro" id="IPR004422">
    <property type="entry name" value="RFAP_synthase"/>
</dbReference>
<dbReference type="Proteomes" id="UP000481252">
    <property type="component" value="Unassembled WGS sequence"/>
</dbReference>
<dbReference type="Gene3D" id="3.30.230.10">
    <property type="match status" value="1"/>
</dbReference>
<dbReference type="InterPro" id="IPR014721">
    <property type="entry name" value="Ribsml_uS5_D2-typ_fold_subgr"/>
</dbReference>
<organism evidence="5 6">
    <name type="scientific">Mesorhizobium zhangyense</name>
    <dbReference type="NCBI Taxonomy" id="1776730"/>
    <lineage>
        <taxon>Bacteria</taxon>
        <taxon>Pseudomonadati</taxon>
        <taxon>Pseudomonadota</taxon>
        <taxon>Alphaproteobacteria</taxon>
        <taxon>Hyphomicrobiales</taxon>
        <taxon>Phyllobacteriaceae</taxon>
        <taxon>Mesorhizobium</taxon>
    </lineage>
</organism>
<keyword evidence="2 5" id="KW-0418">Kinase</keyword>
<protein>
    <submittedName>
        <fullName evidence="5">GHMP kinase</fullName>
    </submittedName>
</protein>
<dbReference type="InterPro" id="IPR006204">
    <property type="entry name" value="GHMP_kinase_N_dom"/>
</dbReference>
<evidence type="ECO:0000259" key="3">
    <source>
        <dbReference type="Pfam" id="PF00288"/>
    </source>
</evidence>
<accession>A0A7C9R764</accession>
<reference evidence="5 6" key="1">
    <citation type="submission" date="2020-02" db="EMBL/GenBank/DDBJ databases">
        <title>Genome sequence of the type strain CGMCC 1.15528 of Mesorhizobium zhangyense.</title>
        <authorList>
            <person name="Gao J."/>
            <person name="Sun J."/>
        </authorList>
    </citation>
    <scope>NUCLEOTIDE SEQUENCE [LARGE SCALE GENOMIC DNA]</scope>
    <source>
        <strain evidence="5 6">CGMCC 1.15528</strain>
    </source>
</reference>
<dbReference type="PIRSF" id="PIRSF004884">
    <property type="entry name" value="Sugar_kin_arch"/>
    <property type="match status" value="1"/>
</dbReference>
<dbReference type="EMBL" id="JAAKZG010000003">
    <property type="protein sequence ID" value="NGN41278.1"/>
    <property type="molecule type" value="Genomic_DNA"/>
</dbReference>
<evidence type="ECO:0000256" key="2">
    <source>
        <dbReference type="ARBA" id="ARBA00022777"/>
    </source>
</evidence>
<dbReference type="InterPro" id="IPR020568">
    <property type="entry name" value="Ribosomal_Su5_D2-typ_SF"/>
</dbReference>
<feature type="domain" description="GHMP kinase N-terminal" evidence="3">
    <location>
        <begin position="66"/>
        <end position="129"/>
    </location>
</feature>
<evidence type="ECO:0000313" key="6">
    <source>
        <dbReference type="Proteomes" id="UP000481252"/>
    </source>
</evidence>
<dbReference type="InterPro" id="IPR013750">
    <property type="entry name" value="GHMP_kinase_C_dom"/>
</dbReference>
<dbReference type="AlphaFoldDB" id="A0A7C9R764"/>
<comment type="caution">
    <text evidence="5">The sequence shown here is derived from an EMBL/GenBank/DDBJ whole genome shotgun (WGS) entry which is preliminary data.</text>
</comment>
<keyword evidence="6" id="KW-1185">Reference proteome</keyword>
<dbReference type="RefSeq" id="WP_165116573.1">
    <property type="nucleotide sequence ID" value="NZ_JAAKZG010000003.1"/>
</dbReference>
<evidence type="ECO:0000259" key="4">
    <source>
        <dbReference type="Pfam" id="PF08544"/>
    </source>
</evidence>
<evidence type="ECO:0000313" key="5">
    <source>
        <dbReference type="EMBL" id="NGN41278.1"/>
    </source>
</evidence>
<name>A0A7C9R764_9HYPH</name>
<proteinExistence type="predicted"/>
<keyword evidence="1" id="KW-0808">Transferase</keyword>
<dbReference type="GO" id="GO:0016301">
    <property type="term" value="F:kinase activity"/>
    <property type="evidence" value="ECO:0007669"/>
    <property type="project" value="UniProtKB-KW"/>
</dbReference>
<dbReference type="SUPFAM" id="SSF54211">
    <property type="entry name" value="Ribosomal protein S5 domain 2-like"/>
    <property type="match status" value="1"/>
</dbReference>
<dbReference type="GO" id="GO:0005524">
    <property type="term" value="F:ATP binding"/>
    <property type="evidence" value="ECO:0007669"/>
    <property type="project" value="InterPro"/>
</dbReference>